<dbReference type="PRINTS" id="PR01805">
    <property type="entry name" value="VACJLIPOPROT"/>
</dbReference>
<evidence type="ECO:0000256" key="1">
    <source>
        <dbReference type="ARBA" id="ARBA00010634"/>
    </source>
</evidence>
<evidence type="ECO:0000313" key="5">
    <source>
        <dbReference type="EMBL" id="REG85860.1"/>
    </source>
</evidence>
<reference evidence="5 6" key="1">
    <citation type="submission" date="2018-08" db="EMBL/GenBank/DDBJ databases">
        <title>Genomic Encyclopedia of Type Strains, Phase III (KMG-III): the genomes of soil and plant-associated and newly described type strains.</title>
        <authorList>
            <person name="Whitman W."/>
        </authorList>
    </citation>
    <scope>NUCLEOTIDE SEQUENCE [LARGE SCALE GENOMIC DNA]</scope>
    <source>
        <strain evidence="5 6">CECT 7375</strain>
    </source>
</reference>
<feature type="chain" id="PRO_5017755007" evidence="4">
    <location>
        <begin position="27"/>
        <end position="392"/>
    </location>
</feature>
<proteinExistence type="inferred from homology"/>
<dbReference type="AlphaFoldDB" id="A0A3E0DRV1"/>
<evidence type="ECO:0000256" key="3">
    <source>
        <dbReference type="SAM" id="MobiDB-lite"/>
    </source>
</evidence>
<keyword evidence="5" id="KW-0449">Lipoprotein</keyword>
<comment type="similarity">
    <text evidence="1">Belongs to the MlaA family.</text>
</comment>
<keyword evidence="6" id="KW-1185">Reference proteome</keyword>
<dbReference type="Proteomes" id="UP000256542">
    <property type="component" value="Unassembled WGS sequence"/>
</dbReference>
<sequence length="392" mass="42296">MKAMVSKRSTSWLVAALLSVTLSACASKSPEAAGTEKPSSEASSLVETKQPEPDQEPALAKPSAEAKDNEANDVATADNSGDEAGSWGDDEDVSDPADPWEGFNRAMFSFNDTLDVYFLKPVAKGYKKVTPEFMQTGVSNFFSNLGEISNLTNSGLQGKKNAFVGSTWRFVINSTVGVFGLFDVASSLGIRKYDEDFGQTLGYWGVSSGPYLVLPFLGPSTVRDAGGTAVDFFNYDPVDEFDLNNEQNLARWGLYIVQKRASLLSAESLIIGDRYSFIRDVYLQNRENQVYDGHPPQPGAKAKSASDDSWGDDADSWGDEDQTDSWGDEDQTDSWGDQADDAPVEAADTHSEAASSELTDVGYEANSVGTKVVEKSANPEQDVSTESDESGD</sequence>
<evidence type="ECO:0000313" key="6">
    <source>
        <dbReference type="Proteomes" id="UP000256542"/>
    </source>
</evidence>
<keyword evidence="2 4" id="KW-0732">Signal</keyword>
<dbReference type="Pfam" id="PF04333">
    <property type="entry name" value="MlaA"/>
    <property type="match status" value="1"/>
</dbReference>
<dbReference type="GO" id="GO:0016020">
    <property type="term" value="C:membrane"/>
    <property type="evidence" value="ECO:0007669"/>
    <property type="project" value="InterPro"/>
</dbReference>
<feature type="region of interest" description="Disordered" evidence="3">
    <location>
        <begin position="289"/>
        <end position="392"/>
    </location>
</feature>
<dbReference type="PROSITE" id="PS51257">
    <property type="entry name" value="PROKAR_LIPOPROTEIN"/>
    <property type="match status" value="1"/>
</dbReference>
<protein>
    <submittedName>
        <fullName evidence="5">ABC-type transporter lipoprotein component MlaA</fullName>
    </submittedName>
</protein>
<accession>A0A3E0DRV1</accession>
<dbReference type="InterPro" id="IPR007428">
    <property type="entry name" value="MlaA"/>
</dbReference>
<evidence type="ECO:0000256" key="4">
    <source>
        <dbReference type="SAM" id="SignalP"/>
    </source>
</evidence>
<organism evidence="5 6">
    <name type="scientific">Marinomonas pollencensis</name>
    <dbReference type="NCBI Taxonomy" id="491954"/>
    <lineage>
        <taxon>Bacteria</taxon>
        <taxon>Pseudomonadati</taxon>
        <taxon>Pseudomonadota</taxon>
        <taxon>Gammaproteobacteria</taxon>
        <taxon>Oceanospirillales</taxon>
        <taxon>Oceanospirillaceae</taxon>
        <taxon>Marinomonas</taxon>
    </lineage>
</organism>
<dbReference type="PANTHER" id="PTHR30035:SF3">
    <property type="entry name" value="INTERMEMBRANE PHOSPHOLIPID TRANSPORT SYSTEM LIPOPROTEIN MLAA"/>
    <property type="match status" value="1"/>
</dbReference>
<dbReference type="EMBL" id="QUNG01000002">
    <property type="protein sequence ID" value="REG85860.1"/>
    <property type="molecule type" value="Genomic_DNA"/>
</dbReference>
<feature type="compositionally biased region" description="Acidic residues" evidence="3">
    <location>
        <begin position="383"/>
        <end position="392"/>
    </location>
</feature>
<feature type="signal peptide" evidence="4">
    <location>
        <begin position="1"/>
        <end position="26"/>
    </location>
</feature>
<dbReference type="PANTHER" id="PTHR30035">
    <property type="entry name" value="LIPOPROTEIN VACJ-RELATED"/>
    <property type="match status" value="1"/>
</dbReference>
<gene>
    <name evidence="5" type="ORF">DFP81_102399</name>
</gene>
<dbReference type="GO" id="GO:0120010">
    <property type="term" value="P:intermembrane phospholipid transfer"/>
    <property type="evidence" value="ECO:0007669"/>
    <property type="project" value="TreeGrafter"/>
</dbReference>
<feature type="region of interest" description="Disordered" evidence="3">
    <location>
        <begin position="27"/>
        <end position="98"/>
    </location>
</feature>
<evidence type="ECO:0000256" key="2">
    <source>
        <dbReference type="ARBA" id="ARBA00022729"/>
    </source>
</evidence>
<feature type="compositionally biased region" description="Acidic residues" evidence="3">
    <location>
        <begin position="309"/>
        <end position="343"/>
    </location>
</feature>
<comment type="caution">
    <text evidence="5">The sequence shown here is derived from an EMBL/GenBank/DDBJ whole genome shotgun (WGS) entry which is preliminary data.</text>
</comment>
<dbReference type="RefSeq" id="WP_245959085.1">
    <property type="nucleotide sequence ID" value="NZ_QUNG01000002.1"/>
</dbReference>
<name>A0A3E0DRV1_9GAMM</name>